<keyword evidence="1" id="KW-0472">Membrane</keyword>
<evidence type="ECO:0000313" key="3">
    <source>
        <dbReference type="WBParaSite" id="PTRK_0000316600.1"/>
    </source>
</evidence>
<dbReference type="AlphaFoldDB" id="A0A0N4Z7L4"/>
<protein>
    <submittedName>
        <fullName evidence="3">7TM_GPCR_Srx domain-containing protein</fullName>
    </submittedName>
</protein>
<name>A0A0N4Z7L4_PARTI</name>
<keyword evidence="1" id="KW-1133">Transmembrane helix</keyword>
<reference evidence="3" key="1">
    <citation type="submission" date="2017-02" db="UniProtKB">
        <authorList>
            <consortium name="WormBaseParasite"/>
        </authorList>
    </citation>
    <scope>IDENTIFICATION</scope>
</reference>
<organism evidence="2 3">
    <name type="scientific">Parastrongyloides trichosuri</name>
    <name type="common">Possum-specific nematode worm</name>
    <dbReference type="NCBI Taxonomy" id="131310"/>
    <lineage>
        <taxon>Eukaryota</taxon>
        <taxon>Metazoa</taxon>
        <taxon>Ecdysozoa</taxon>
        <taxon>Nematoda</taxon>
        <taxon>Chromadorea</taxon>
        <taxon>Rhabditida</taxon>
        <taxon>Tylenchina</taxon>
        <taxon>Panagrolaimomorpha</taxon>
        <taxon>Strongyloidoidea</taxon>
        <taxon>Strongyloididae</taxon>
        <taxon>Parastrongyloides</taxon>
    </lineage>
</organism>
<feature type="transmembrane region" description="Helical" evidence="1">
    <location>
        <begin position="178"/>
        <end position="195"/>
    </location>
</feature>
<proteinExistence type="predicted"/>
<dbReference type="SUPFAM" id="SSF81321">
    <property type="entry name" value="Family A G protein-coupled receptor-like"/>
    <property type="match status" value="1"/>
</dbReference>
<feature type="transmembrane region" description="Helical" evidence="1">
    <location>
        <begin position="216"/>
        <end position="236"/>
    </location>
</feature>
<feature type="transmembrane region" description="Helical" evidence="1">
    <location>
        <begin position="118"/>
        <end position="143"/>
    </location>
</feature>
<accession>A0A0N4Z7L4</accession>
<evidence type="ECO:0000313" key="2">
    <source>
        <dbReference type="Proteomes" id="UP000038045"/>
    </source>
</evidence>
<sequence>MTLLQQNIEVKIFGYLTASISTVFLFIQSLTLIILCKNIQLLKLHKVYIIITVLGILYLFQQIIHFLSGIFCTTKWKVSESVEIFLGAFLNFTYNQSIIFSLILSINRLLIFFNFFEVIKVIIIGLSIVTISFFTTLNIYYLIIYNTHELRIIYSIENGIWDYQTHTDNFLSLIENRMIIICNVVNIFIFTSIIIKLAYQKMIINAKLKNLETFEYILFFQVFINFLFLFIIELLWEFGPIIFPNSDFILTAVNFTWVLYSGKDCFINLLCLREIRKPILEIFRLTKKKSTNKVIVLKEQKFRYVTGNI</sequence>
<dbReference type="Proteomes" id="UP000038045">
    <property type="component" value="Unplaced"/>
</dbReference>
<feature type="transmembrane region" description="Helical" evidence="1">
    <location>
        <begin position="84"/>
        <end position="106"/>
    </location>
</feature>
<dbReference type="WBParaSite" id="PTRK_0000316600.1">
    <property type="protein sequence ID" value="PTRK_0000316600.1"/>
    <property type="gene ID" value="PTRK_0000316600"/>
</dbReference>
<keyword evidence="1" id="KW-0812">Transmembrane</keyword>
<feature type="transmembrane region" description="Helical" evidence="1">
    <location>
        <begin position="12"/>
        <end position="35"/>
    </location>
</feature>
<keyword evidence="2" id="KW-1185">Reference proteome</keyword>
<feature type="transmembrane region" description="Helical" evidence="1">
    <location>
        <begin position="47"/>
        <end position="64"/>
    </location>
</feature>
<evidence type="ECO:0000256" key="1">
    <source>
        <dbReference type="SAM" id="Phobius"/>
    </source>
</evidence>